<keyword evidence="2" id="KW-1185">Reference proteome</keyword>
<sequence>MSRDRNHALRAEGGFSDANCFNERFDGLRQNRLSFAFCRLVLQCLEAWANDSLNANAAIYNFQGKSARRYQLSPLVVCYLNNSSRTQSWESWQNAMAEEVARSKEVEDAMDVEQHYSGTVDVSTSGHRSNSANLYLVSTKNHPSFGQSFNLRAFQDLDIDTYNQIMGDTQARDAHEGGGGEDHGAAVYITAGDKPQVYIYDPAIDPEDWLLPPSKEEIKAAKDTDTELQYTRRELGKARIVNRVHELLNYLKNGKSAHDKSLSRADIYLGGGGNDASDCRPMALKWAVGIACT</sequence>
<dbReference type="EMBL" id="JAJVDC020000137">
    <property type="protein sequence ID" value="KAL1622275.1"/>
    <property type="molecule type" value="Genomic_DNA"/>
</dbReference>
<proteinExistence type="predicted"/>
<protein>
    <submittedName>
        <fullName evidence="1">Uncharacterized protein</fullName>
    </submittedName>
</protein>
<comment type="caution">
    <text evidence="1">The sequence shown here is derived from an EMBL/GenBank/DDBJ whole genome shotgun (WGS) entry which is preliminary data.</text>
</comment>
<dbReference type="Proteomes" id="UP001521116">
    <property type="component" value="Unassembled WGS sequence"/>
</dbReference>
<name>A0ABR3SJX3_9PEZI</name>
<organism evidence="1 2">
    <name type="scientific">Neofusicoccum ribis</name>
    <dbReference type="NCBI Taxonomy" id="45134"/>
    <lineage>
        <taxon>Eukaryota</taxon>
        <taxon>Fungi</taxon>
        <taxon>Dikarya</taxon>
        <taxon>Ascomycota</taxon>
        <taxon>Pezizomycotina</taxon>
        <taxon>Dothideomycetes</taxon>
        <taxon>Dothideomycetes incertae sedis</taxon>
        <taxon>Botryosphaeriales</taxon>
        <taxon>Botryosphaeriaceae</taxon>
        <taxon>Neofusicoccum</taxon>
    </lineage>
</organism>
<evidence type="ECO:0000313" key="2">
    <source>
        <dbReference type="Proteomes" id="UP001521116"/>
    </source>
</evidence>
<gene>
    <name evidence="1" type="ORF">SLS56_008808</name>
</gene>
<evidence type="ECO:0000313" key="1">
    <source>
        <dbReference type="EMBL" id="KAL1622275.1"/>
    </source>
</evidence>
<reference evidence="1 2" key="1">
    <citation type="submission" date="2024-02" db="EMBL/GenBank/DDBJ databases">
        <title>De novo assembly and annotation of 12 fungi associated with fruit tree decline syndrome in Ontario, Canada.</title>
        <authorList>
            <person name="Sulman M."/>
            <person name="Ellouze W."/>
            <person name="Ilyukhin E."/>
        </authorList>
    </citation>
    <scope>NUCLEOTIDE SEQUENCE [LARGE SCALE GENOMIC DNA]</scope>
    <source>
        <strain evidence="1 2">M1-105</strain>
    </source>
</reference>
<accession>A0ABR3SJX3</accession>